<proteinExistence type="predicted"/>
<name>A0A164SSG4_9AGAM</name>
<gene>
    <name evidence="2" type="ORF">SISNIDRAFT_515788</name>
</gene>
<feature type="region of interest" description="Disordered" evidence="1">
    <location>
        <begin position="1"/>
        <end position="25"/>
    </location>
</feature>
<evidence type="ECO:0000313" key="2">
    <source>
        <dbReference type="EMBL" id="KZS91760.1"/>
    </source>
</evidence>
<reference evidence="2 3" key="1">
    <citation type="journal article" date="2016" name="Mol. Biol. Evol.">
        <title>Comparative Genomics of Early-Diverging Mushroom-Forming Fungi Provides Insights into the Origins of Lignocellulose Decay Capabilities.</title>
        <authorList>
            <person name="Nagy L.G."/>
            <person name="Riley R."/>
            <person name="Tritt A."/>
            <person name="Adam C."/>
            <person name="Daum C."/>
            <person name="Floudas D."/>
            <person name="Sun H."/>
            <person name="Yadav J.S."/>
            <person name="Pangilinan J."/>
            <person name="Larsson K.H."/>
            <person name="Matsuura K."/>
            <person name="Barry K."/>
            <person name="Labutti K."/>
            <person name="Kuo R."/>
            <person name="Ohm R.A."/>
            <person name="Bhattacharya S.S."/>
            <person name="Shirouzu T."/>
            <person name="Yoshinaga Y."/>
            <person name="Martin F.M."/>
            <person name="Grigoriev I.V."/>
            <person name="Hibbett D.S."/>
        </authorList>
    </citation>
    <scope>NUCLEOTIDE SEQUENCE [LARGE SCALE GENOMIC DNA]</scope>
    <source>
        <strain evidence="2 3">HHB9708</strain>
    </source>
</reference>
<keyword evidence="3" id="KW-1185">Reference proteome</keyword>
<dbReference type="EMBL" id="KV419413">
    <property type="protein sequence ID" value="KZS91760.1"/>
    <property type="molecule type" value="Genomic_DNA"/>
</dbReference>
<dbReference type="Proteomes" id="UP000076722">
    <property type="component" value="Unassembled WGS sequence"/>
</dbReference>
<dbReference type="AlphaFoldDB" id="A0A164SSG4"/>
<evidence type="ECO:0000313" key="3">
    <source>
        <dbReference type="Proteomes" id="UP000076722"/>
    </source>
</evidence>
<feature type="compositionally biased region" description="Basic and acidic residues" evidence="1">
    <location>
        <begin position="1"/>
        <end position="12"/>
    </location>
</feature>
<accession>A0A164SSG4</accession>
<sequence length="297" mass="34911">MPRSLHESETHSRHPNPTSLASEPARIVQLTESDDVFGTPQNPISGVARQAPDPVFRIASALESPVTENWSSPAHEELPEYISHFAEAYREMSERMIDMILDAMRNALAARNDPYHQLSYYGKKWPKHTREEFPPDFQFFYFQDWADHVEQCTHRSQVISIPNDEAKGGVITRKFVLQRDGTLISNRRMEEILQESHAILFGMRRIEAAYGRQMPRTWWDAHHSLREHYFNKMGAKFEELTFAEDCWKMEQIVASHYDDWLRWRDGEFEECGEEVNETVYCDPNLYFDLESNEIEFT</sequence>
<organism evidence="2 3">
    <name type="scientific">Sistotremastrum niveocremeum HHB9708</name>
    <dbReference type="NCBI Taxonomy" id="1314777"/>
    <lineage>
        <taxon>Eukaryota</taxon>
        <taxon>Fungi</taxon>
        <taxon>Dikarya</taxon>
        <taxon>Basidiomycota</taxon>
        <taxon>Agaricomycotina</taxon>
        <taxon>Agaricomycetes</taxon>
        <taxon>Sistotremastrales</taxon>
        <taxon>Sistotremastraceae</taxon>
        <taxon>Sertulicium</taxon>
        <taxon>Sertulicium niveocremeum</taxon>
    </lineage>
</organism>
<protein>
    <submittedName>
        <fullName evidence="2">Uncharacterized protein</fullName>
    </submittedName>
</protein>
<evidence type="ECO:0000256" key="1">
    <source>
        <dbReference type="SAM" id="MobiDB-lite"/>
    </source>
</evidence>